<feature type="compositionally biased region" description="Gly residues" evidence="1">
    <location>
        <begin position="260"/>
        <end position="272"/>
    </location>
</feature>
<proteinExistence type="predicted"/>
<feature type="region of interest" description="Disordered" evidence="1">
    <location>
        <begin position="48"/>
        <end position="118"/>
    </location>
</feature>
<dbReference type="EMBL" id="JACCAC010000001">
    <property type="protein sequence ID" value="NYG53805.1"/>
    <property type="molecule type" value="Genomic_DNA"/>
</dbReference>
<comment type="caution">
    <text evidence="2">The sequence shown here is derived from an EMBL/GenBank/DDBJ whole genome shotgun (WGS) entry which is preliminary data.</text>
</comment>
<organism evidence="2 3">
    <name type="scientific">Nocardioides perillae</name>
    <dbReference type="NCBI Taxonomy" id="1119534"/>
    <lineage>
        <taxon>Bacteria</taxon>
        <taxon>Bacillati</taxon>
        <taxon>Actinomycetota</taxon>
        <taxon>Actinomycetes</taxon>
        <taxon>Propionibacteriales</taxon>
        <taxon>Nocardioidaceae</taxon>
        <taxon>Nocardioides</taxon>
    </lineage>
</organism>
<dbReference type="AlphaFoldDB" id="A0A7Y9UUU7"/>
<dbReference type="Proteomes" id="UP000544110">
    <property type="component" value="Unassembled WGS sequence"/>
</dbReference>
<protein>
    <recommendedName>
        <fullName evidence="4">DUF4232 domain-containing protein</fullName>
    </recommendedName>
</protein>
<gene>
    <name evidence="2" type="ORF">BJ989_000109</name>
</gene>
<evidence type="ECO:0000256" key="1">
    <source>
        <dbReference type="SAM" id="MobiDB-lite"/>
    </source>
</evidence>
<feature type="compositionally biased region" description="Low complexity" evidence="1">
    <location>
        <begin position="73"/>
        <end position="86"/>
    </location>
</feature>
<sequence length="272" mass="28962">MPATRRPRPARGLRPRGPLPARVYWTRRLVLLGTVVLLVVGLTRLLGAGGDGADGADTAREAARPASATTQESPGPTSATAPAAVRGPRERAGAGTAAEGRGKARPRRPAPLAAPEGRCEDADVRVVPEVPQAVGGSPVTVRLLLRTTVSEACWWYASPDSLTLRIRSGDDEIWSSRQCPRALPRESVVVRRAVDTVLEVTWSARRSDDECSRLTAWALPGWYHVEAAALSGEPSDLQFRLTAPERPVVERTVPPSPSGKRGGGTGRRGSRG</sequence>
<feature type="compositionally biased region" description="Low complexity" evidence="1">
    <location>
        <begin position="244"/>
        <end position="253"/>
    </location>
</feature>
<keyword evidence="3" id="KW-1185">Reference proteome</keyword>
<evidence type="ECO:0000313" key="3">
    <source>
        <dbReference type="Proteomes" id="UP000544110"/>
    </source>
</evidence>
<reference evidence="2 3" key="1">
    <citation type="submission" date="2020-07" db="EMBL/GenBank/DDBJ databases">
        <title>Sequencing the genomes of 1000 actinobacteria strains.</title>
        <authorList>
            <person name="Klenk H.-P."/>
        </authorList>
    </citation>
    <scope>NUCLEOTIDE SEQUENCE [LARGE SCALE GENOMIC DNA]</scope>
    <source>
        <strain evidence="2 3">DSM 24552</strain>
    </source>
</reference>
<feature type="region of interest" description="Disordered" evidence="1">
    <location>
        <begin position="241"/>
        <end position="272"/>
    </location>
</feature>
<evidence type="ECO:0000313" key="2">
    <source>
        <dbReference type="EMBL" id="NYG53805.1"/>
    </source>
</evidence>
<accession>A0A7Y9UUU7</accession>
<name>A0A7Y9UUU7_9ACTN</name>
<dbReference type="RefSeq" id="WP_179516564.1">
    <property type="nucleotide sequence ID" value="NZ_JACCAC010000001.1"/>
</dbReference>
<evidence type="ECO:0008006" key="4">
    <source>
        <dbReference type="Google" id="ProtNLM"/>
    </source>
</evidence>